<organism evidence="2 3">
    <name type="scientific">Methanobrevibacter smithii</name>
    <dbReference type="NCBI Taxonomy" id="2173"/>
    <lineage>
        <taxon>Archaea</taxon>
        <taxon>Methanobacteriati</taxon>
        <taxon>Methanobacteriota</taxon>
        <taxon>Methanomada group</taxon>
        <taxon>Methanobacteria</taxon>
        <taxon>Methanobacteriales</taxon>
        <taxon>Methanobacteriaceae</taxon>
        <taxon>Methanobrevibacter</taxon>
    </lineage>
</organism>
<evidence type="ECO:0000313" key="2">
    <source>
        <dbReference type="EMBL" id="ATZ59877.1"/>
    </source>
</evidence>
<dbReference type="InterPro" id="IPR013783">
    <property type="entry name" value="Ig-like_fold"/>
</dbReference>
<keyword evidence="1" id="KW-0812">Transmembrane</keyword>
<dbReference type="RefSeq" id="WP_004033373.1">
    <property type="nucleotide sequence ID" value="NZ_AP025586.1"/>
</dbReference>
<keyword evidence="1" id="KW-1133">Transmembrane helix</keyword>
<protein>
    <submittedName>
        <fullName evidence="2">Adhesin</fullName>
    </submittedName>
</protein>
<evidence type="ECO:0000313" key="3">
    <source>
        <dbReference type="Proteomes" id="UP000232133"/>
    </source>
</evidence>
<sequence>MNKENISYVCIIICALVALAIVSIYALEYSQEKTNLKIISDSNLHNGDSFTLRLSDAYNRPIDNKSVEITVTDALGEKNSFNVTTDSCGENTFGMRVTPGVYSFDCVFSGDGNYKGSSTSQNISVCDY</sequence>
<dbReference type="AlphaFoldDB" id="A0A2H4U6X3"/>
<dbReference type="EMBL" id="CP017803">
    <property type="protein sequence ID" value="ATZ59877.1"/>
    <property type="molecule type" value="Genomic_DNA"/>
</dbReference>
<feature type="transmembrane region" description="Helical" evidence="1">
    <location>
        <begin position="6"/>
        <end position="27"/>
    </location>
</feature>
<name>A0A2H4U6X3_METSM</name>
<proteinExistence type="predicted"/>
<keyword evidence="1" id="KW-0472">Membrane</keyword>
<evidence type="ECO:0000256" key="1">
    <source>
        <dbReference type="SAM" id="Phobius"/>
    </source>
</evidence>
<accession>A0A2H4U6X3</accession>
<dbReference type="Gene3D" id="2.60.40.10">
    <property type="entry name" value="Immunoglobulins"/>
    <property type="match status" value="1"/>
</dbReference>
<dbReference type="Proteomes" id="UP000232133">
    <property type="component" value="Chromosome"/>
</dbReference>
<reference evidence="3" key="1">
    <citation type="submission" date="2016-10" db="EMBL/GenBank/DDBJ databases">
        <authorList>
            <person name="Kim B.-C."/>
            <person name="Jeong H."/>
        </authorList>
    </citation>
    <scope>NUCLEOTIDE SEQUENCE [LARGE SCALE GENOMIC DNA]</scope>
    <source>
        <strain evidence="3">KB11</strain>
    </source>
</reference>
<dbReference type="GeneID" id="78818132"/>
<gene>
    <name evidence="2" type="ORF">BK798_05315</name>
</gene>